<dbReference type="PROSITE" id="PS51063">
    <property type="entry name" value="HTH_CRP_2"/>
    <property type="match status" value="1"/>
</dbReference>
<evidence type="ECO:0000313" key="7">
    <source>
        <dbReference type="EMBL" id="TLS37827.1"/>
    </source>
</evidence>
<keyword evidence="4" id="KW-0804">Transcription</keyword>
<dbReference type="Gene3D" id="1.10.10.10">
    <property type="entry name" value="Winged helix-like DNA-binding domain superfamily/Winged helix DNA-binding domain"/>
    <property type="match status" value="1"/>
</dbReference>
<dbReference type="InterPro" id="IPR000595">
    <property type="entry name" value="cNMP-bd_dom"/>
</dbReference>
<dbReference type="InterPro" id="IPR018490">
    <property type="entry name" value="cNMP-bd_dom_sf"/>
</dbReference>
<dbReference type="GO" id="GO:0003677">
    <property type="term" value="F:DNA binding"/>
    <property type="evidence" value="ECO:0007669"/>
    <property type="project" value="UniProtKB-KW"/>
</dbReference>
<dbReference type="CDD" id="cd00038">
    <property type="entry name" value="CAP_ED"/>
    <property type="match status" value="1"/>
</dbReference>
<name>A0A5R9F2J8_9BACL</name>
<evidence type="ECO:0000256" key="4">
    <source>
        <dbReference type="ARBA" id="ARBA00023163"/>
    </source>
</evidence>
<dbReference type="InterPro" id="IPR014710">
    <property type="entry name" value="RmlC-like_jellyroll"/>
</dbReference>
<dbReference type="GO" id="GO:0003700">
    <property type="term" value="F:DNA-binding transcription factor activity"/>
    <property type="evidence" value="ECO:0007669"/>
    <property type="project" value="InterPro"/>
</dbReference>
<dbReference type="InterPro" id="IPR036388">
    <property type="entry name" value="WH-like_DNA-bd_sf"/>
</dbReference>
<dbReference type="SMART" id="SM00100">
    <property type="entry name" value="cNMP"/>
    <property type="match status" value="1"/>
</dbReference>
<dbReference type="Pfam" id="PF00027">
    <property type="entry name" value="cNMP_binding"/>
    <property type="match status" value="1"/>
</dbReference>
<dbReference type="SUPFAM" id="SSF46785">
    <property type="entry name" value="Winged helix' DNA-binding domain"/>
    <property type="match status" value="1"/>
</dbReference>
<dbReference type="InterPro" id="IPR012318">
    <property type="entry name" value="HTH_CRP"/>
</dbReference>
<dbReference type="OrthoDB" id="9810708at2"/>
<comment type="caution">
    <text evidence="7">The sequence shown here is derived from an EMBL/GenBank/DDBJ whole genome shotgun (WGS) entry which is preliminary data.</text>
</comment>
<dbReference type="AlphaFoldDB" id="A0A5R9F2J8"/>
<dbReference type="InterPro" id="IPR036390">
    <property type="entry name" value="WH_DNA-bd_sf"/>
</dbReference>
<dbReference type="SMART" id="SM00419">
    <property type="entry name" value="HTH_CRP"/>
    <property type="match status" value="1"/>
</dbReference>
<dbReference type="Gene3D" id="2.60.120.10">
    <property type="entry name" value="Jelly Rolls"/>
    <property type="match status" value="1"/>
</dbReference>
<dbReference type="Proteomes" id="UP000308230">
    <property type="component" value="Unassembled WGS sequence"/>
</dbReference>
<feature type="domain" description="HTH crp-type" evidence="6">
    <location>
        <begin position="142"/>
        <end position="216"/>
    </location>
</feature>
<keyword evidence="2" id="KW-0238">DNA-binding</keyword>
<organism evidence="7 8">
    <name type="scientific">Exobacillus caeni</name>
    <dbReference type="NCBI Taxonomy" id="2574798"/>
    <lineage>
        <taxon>Bacteria</taxon>
        <taxon>Bacillati</taxon>
        <taxon>Bacillota</taxon>
        <taxon>Bacilli</taxon>
        <taxon>Bacillales</taxon>
        <taxon>Guptibacillaceae</taxon>
        <taxon>Exobacillus</taxon>
    </lineage>
</organism>
<dbReference type="InterPro" id="IPR018335">
    <property type="entry name" value="Tscrpt_reg_HTH_Crp-type_CS"/>
</dbReference>
<dbReference type="GO" id="GO:0005829">
    <property type="term" value="C:cytosol"/>
    <property type="evidence" value="ECO:0007669"/>
    <property type="project" value="TreeGrafter"/>
</dbReference>
<dbReference type="PROSITE" id="PS50042">
    <property type="entry name" value="CNMP_BINDING_3"/>
    <property type="match status" value="1"/>
</dbReference>
<dbReference type="CDD" id="cd00092">
    <property type="entry name" value="HTH_CRP"/>
    <property type="match status" value="1"/>
</dbReference>
<dbReference type="PROSITE" id="PS00042">
    <property type="entry name" value="HTH_CRP_1"/>
    <property type="match status" value="1"/>
</dbReference>
<evidence type="ECO:0000256" key="3">
    <source>
        <dbReference type="ARBA" id="ARBA00023159"/>
    </source>
</evidence>
<keyword evidence="3" id="KW-0010">Activator</keyword>
<sequence length="234" mass="26374">MIMGNKWHFDSSEDFKNWLLSFATEEHIHNDNPVFLDGMEAEKLYIIKSGKVKVNKITPDGKELTLQIATPGDIIGELALFSGNITYSSSAWVIEDCTVGVVKQEAVETQLVQDGKMATSFMKFMGEHFRKTQSKFRDLLLHGKKGALYSTLIRMSNSYGVPRENGDVFINLPLTNQELGNFCGIARESVNRMLSELKKINVISMKDGFITIHNLQFLKETIDCDDCPIAICRI</sequence>
<dbReference type="Pfam" id="PF13545">
    <property type="entry name" value="HTH_Crp_2"/>
    <property type="match status" value="1"/>
</dbReference>
<dbReference type="PANTHER" id="PTHR24567:SF74">
    <property type="entry name" value="HTH-TYPE TRANSCRIPTIONAL REGULATOR ARCR"/>
    <property type="match status" value="1"/>
</dbReference>
<evidence type="ECO:0000256" key="1">
    <source>
        <dbReference type="ARBA" id="ARBA00023015"/>
    </source>
</evidence>
<dbReference type="PANTHER" id="PTHR24567">
    <property type="entry name" value="CRP FAMILY TRANSCRIPTIONAL REGULATORY PROTEIN"/>
    <property type="match status" value="1"/>
</dbReference>
<gene>
    <name evidence="7" type="ORF">FCL54_08390</name>
</gene>
<dbReference type="PRINTS" id="PR00034">
    <property type="entry name" value="HTHCRP"/>
</dbReference>
<evidence type="ECO:0000259" key="6">
    <source>
        <dbReference type="PROSITE" id="PS51063"/>
    </source>
</evidence>
<feature type="domain" description="Cyclic nucleotide-binding" evidence="5">
    <location>
        <begin position="34"/>
        <end position="111"/>
    </location>
</feature>
<dbReference type="EMBL" id="SWLG01000005">
    <property type="protein sequence ID" value="TLS37827.1"/>
    <property type="molecule type" value="Genomic_DNA"/>
</dbReference>
<keyword evidence="1" id="KW-0805">Transcription regulation</keyword>
<evidence type="ECO:0000256" key="2">
    <source>
        <dbReference type="ARBA" id="ARBA00023125"/>
    </source>
</evidence>
<evidence type="ECO:0000313" key="8">
    <source>
        <dbReference type="Proteomes" id="UP000308230"/>
    </source>
</evidence>
<reference evidence="7 8" key="1">
    <citation type="submission" date="2019-04" db="EMBL/GenBank/DDBJ databases">
        <title>Bacillus caeni sp. nov., a bacterium isolated from mangrove sediment.</title>
        <authorList>
            <person name="Huang H."/>
            <person name="Mo K."/>
            <person name="Hu Y."/>
        </authorList>
    </citation>
    <scope>NUCLEOTIDE SEQUENCE [LARGE SCALE GENOMIC DNA]</scope>
    <source>
        <strain evidence="7 8">HB172195</strain>
    </source>
</reference>
<proteinExistence type="predicted"/>
<dbReference type="SUPFAM" id="SSF51206">
    <property type="entry name" value="cAMP-binding domain-like"/>
    <property type="match status" value="1"/>
</dbReference>
<dbReference type="InterPro" id="IPR050397">
    <property type="entry name" value="Env_Response_Regulators"/>
</dbReference>
<evidence type="ECO:0000259" key="5">
    <source>
        <dbReference type="PROSITE" id="PS50042"/>
    </source>
</evidence>
<protein>
    <submittedName>
        <fullName evidence="7">Crp/Fnr family transcriptional regulator</fullName>
    </submittedName>
</protein>
<accession>A0A5R9F2J8</accession>
<keyword evidence="8" id="KW-1185">Reference proteome</keyword>